<organism evidence="2 3">
    <name type="scientific">Bambusicola thoracicus</name>
    <name type="common">Chinese bamboo-partridge</name>
    <name type="synonym">Perdix thoracica</name>
    <dbReference type="NCBI Taxonomy" id="9083"/>
    <lineage>
        <taxon>Eukaryota</taxon>
        <taxon>Metazoa</taxon>
        <taxon>Chordata</taxon>
        <taxon>Craniata</taxon>
        <taxon>Vertebrata</taxon>
        <taxon>Euteleostomi</taxon>
        <taxon>Archelosauria</taxon>
        <taxon>Archosauria</taxon>
        <taxon>Dinosauria</taxon>
        <taxon>Saurischia</taxon>
        <taxon>Theropoda</taxon>
        <taxon>Coelurosauria</taxon>
        <taxon>Aves</taxon>
        <taxon>Neognathae</taxon>
        <taxon>Galloanserae</taxon>
        <taxon>Galliformes</taxon>
        <taxon>Phasianidae</taxon>
        <taxon>Perdicinae</taxon>
        <taxon>Bambusicola</taxon>
    </lineage>
</organism>
<name>A0A2P4SG18_BAMTH</name>
<feature type="transmembrane region" description="Helical" evidence="1">
    <location>
        <begin position="12"/>
        <end position="32"/>
    </location>
</feature>
<keyword evidence="3" id="KW-1185">Reference proteome</keyword>
<gene>
    <name evidence="2" type="ORF">CIB84_013207</name>
</gene>
<sequence>MSFLIMLFKYLYTKSSLFFILFSFPLSIPLSLA</sequence>
<keyword evidence="1" id="KW-0472">Membrane</keyword>
<dbReference type="EMBL" id="PPHD01052361">
    <property type="protein sequence ID" value="POI23045.1"/>
    <property type="molecule type" value="Genomic_DNA"/>
</dbReference>
<evidence type="ECO:0000313" key="3">
    <source>
        <dbReference type="Proteomes" id="UP000237246"/>
    </source>
</evidence>
<keyword evidence="1" id="KW-0812">Transmembrane</keyword>
<keyword evidence="1" id="KW-1133">Transmembrane helix</keyword>
<reference evidence="2 3" key="1">
    <citation type="submission" date="2018-01" db="EMBL/GenBank/DDBJ databases">
        <title>Comparison of the Chinese Bamboo Partridge and Red Junglefowl genome sequences highlights the importance of demography in genome evolution.</title>
        <authorList>
            <person name="Tiley G.P."/>
            <person name="Kimball R.T."/>
            <person name="Braun E.L."/>
            <person name="Burleigh J.G."/>
        </authorList>
    </citation>
    <scope>NUCLEOTIDE SEQUENCE [LARGE SCALE GENOMIC DNA]</scope>
    <source>
        <strain evidence="2">RTK389</strain>
        <tissue evidence="2">Blood</tissue>
    </source>
</reference>
<evidence type="ECO:0000256" key="1">
    <source>
        <dbReference type="SAM" id="Phobius"/>
    </source>
</evidence>
<accession>A0A2P4SG18</accession>
<dbReference type="AlphaFoldDB" id="A0A2P4SG18"/>
<dbReference type="Proteomes" id="UP000237246">
    <property type="component" value="Unassembled WGS sequence"/>
</dbReference>
<evidence type="ECO:0000313" key="2">
    <source>
        <dbReference type="EMBL" id="POI23045.1"/>
    </source>
</evidence>
<comment type="caution">
    <text evidence="2">The sequence shown here is derived from an EMBL/GenBank/DDBJ whole genome shotgun (WGS) entry which is preliminary data.</text>
</comment>
<proteinExistence type="predicted"/>
<protein>
    <submittedName>
        <fullName evidence="2">Uncharacterized protein</fullName>
    </submittedName>
</protein>